<name>A0A059KZV2_9PSED</name>
<organism evidence="2 3">
    <name type="scientific">Pseudomonas mandelii PD30</name>
    <dbReference type="NCBI Taxonomy" id="1419583"/>
    <lineage>
        <taxon>Bacteria</taxon>
        <taxon>Pseudomonadati</taxon>
        <taxon>Pseudomonadota</taxon>
        <taxon>Gammaproteobacteria</taxon>
        <taxon>Pseudomonadales</taxon>
        <taxon>Pseudomonadaceae</taxon>
        <taxon>Pseudomonas</taxon>
    </lineage>
</organism>
<reference evidence="2 3" key="1">
    <citation type="submission" date="2013-12" db="EMBL/GenBank/DDBJ databases">
        <authorList>
            <person name="Formusa P.A."/>
            <person name="Habash M."/>
            <person name="Lee H."/>
            <person name="Trevors J.T."/>
        </authorList>
    </citation>
    <scope>NUCLEOTIDE SEQUENCE [LARGE SCALE GENOMIC DNA]</scope>
    <source>
        <strain evidence="2 3">PD30</strain>
    </source>
</reference>
<feature type="compositionally biased region" description="Polar residues" evidence="1">
    <location>
        <begin position="306"/>
        <end position="320"/>
    </location>
</feature>
<dbReference type="EMBL" id="AZQQ01000085">
    <property type="protein sequence ID" value="KDD67516.1"/>
    <property type="molecule type" value="Genomic_DNA"/>
</dbReference>
<dbReference type="RefSeq" id="WP_033058921.1">
    <property type="nucleotide sequence ID" value="NZ_AZQQ01000085.1"/>
</dbReference>
<feature type="compositionally biased region" description="Polar residues" evidence="1">
    <location>
        <begin position="78"/>
        <end position="93"/>
    </location>
</feature>
<dbReference type="Proteomes" id="UP000026739">
    <property type="component" value="Unassembled WGS sequence"/>
</dbReference>
<protein>
    <submittedName>
        <fullName evidence="2">Uncharacterized protein</fullName>
    </submittedName>
</protein>
<accession>A0A059KZV2</accession>
<comment type="caution">
    <text evidence="2">The sequence shown here is derived from an EMBL/GenBank/DDBJ whole genome shotgun (WGS) entry which is preliminary data.</text>
</comment>
<dbReference type="AlphaFoldDB" id="A0A059KZV2"/>
<evidence type="ECO:0000313" key="2">
    <source>
        <dbReference type="EMBL" id="KDD67516.1"/>
    </source>
</evidence>
<evidence type="ECO:0000313" key="3">
    <source>
        <dbReference type="Proteomes" id="UP000026739"/>
    </source>
</evidence>
<proteinExistence type="predicted"/>
<feature type="region of interest" description="Disordered" evidence="1">
    <location>
        <begin position="72"/>
        <end position="93"/>
    </location>
</feature>
<sequence>MANPARDKPVSQFGVGMSLDGCIGILLANFMPHDDKFELEALAFRAERIFDSESISMEKVMLEHARELPEVEVDKHPSQSTVTPMPANSEQTPQGDIAAERKAIHKELQRVNGQTMHRKMASMLADRRVNDGRSSSRLTALPTAHAYLVKGKLRQMFGKSAALQPQRTTMSAKTSATSALIPLRGPQYQFSHQEFADFFEDHWLMDPKNTRQVEAVRKKKNASSSKEDKVVNPPNSGISPQLELRRGQFTGDYIKAELQKRLDQDLASSATNQAPTLPNRRAGRVVDNGLRQQLAEHLETGRAPSANVTPTPPSQNQSRK</sequence>
<feature type="region of interest" description="Disordered" evidence="1">
    <location>
        <begin position="217"/>
        <end position="241"/>
    </location>
</feature>
<gene>
    <name evidence="2" type="ORF">V466_18740</name>
</gene>
<evidence type="ECO:0000256" key="1">
    <source>
        <dbReference type="SAM" id="MobiDB-lite"/>
    </source>
</evidence>
<feature type="region of interest" description="Disordered" evidence="1">
    <location>
        <begin position="269"/>
        <end position="320"/>
    </location>
</feature>